<evidence type="ECO:0000313" key="3">
    <source>
        <dbReference type="EMBL" id="CAF3749107.1"/>
    </source>
</evidence>
<dbReference type="Proteomes" id="UP000663860">
    <property type="component" value="Unassembled WGS sequence"/>
</dbReference>
<comment type="caution">
    <text evidence="2">The sequence shown here is derived from an EMBL/GenBank/DDBJ whole genome shotgun (WGS) entry which is preliminary data.</text>
</comment>
<dbReference type="EMBL" id="CAJOBB010000776">
    <property type="protein sequence ID" value="CAF3749107.1"/>
    <property type="molecule type" value="Genomic_DNA"/>
</dbReference>
<dbReference type="InterPro" id="IPR035897">
    <property type="entry name" value="Toll_tir_struct_dom_sf"/>
</dbReference>
<evidence type="ECO:0000313" key="4">
    <source>
        <dbReference type="Proteomes" id="UP000663860"/>
    </source>
</evidence>
<dbReference type="Pfam" id="PF13676">
    <property type="entry name" value="TIR_2"/>
    <property type="match status" value="1"/>
</dbReference>
<evidence type="ECO:0000313" key="2">
    <source>
        <dbReference type="EMBL" id="CAF1330481.1"/>
    </source>
</evidence>
<dbReference type="Gene3D" id="3.40.220.10">
    <property type="entry name" value="Leucine Aminopeptidase, subunit E, domain 1"/>
    <property type="match status" value="1"/>
</dbReference>
<accession>A0A815FT01</accession>
<name>A0A815FT01_9BILA</name>
<dbReference type="EMBL" id="CAJNOE010000773">
    <property type="protein sequence ID" value="CAF1330481.1"/>
    <property type="molecule type" value="Genomic_DNA"/>
</dbReference>
<dbReference type="SUPFAM" id="SSF52200">
    <property type="entry name" value="Toll/Interleukin receptor TIR domain"/>
    <property type="match status" value="1"/>
</dbReference>
<dbReference type="InterPro" id="IPR000157">
    <property type="entry name" value="TIR_dom"/>
</dbReference>
<proteinExistence type="predicted"/>
<dbReference type="SUPFAM" id="SSF52949">
    <property type="entry name" value="Macro domain-like"/>
    <property type="match status" value="1"/>
</dbReference>
<dbReference type="Gene3D" id="3.40.50.10140">
    <property type="entry name" value="Toll/interleukin-1 receptor homology (TIR) domain"/>
    <property type="match status" value="1"/>
</dbReference>
<dbReference type="Proteomes" id="UP000663868">
    <property type="component" value="Unassembled WGS sequence"/>
</dbReference>
<organism evidence="2 4">
    <name type="scientific">Adineta steineri</name>
    <dbReference type="NCBI Taxonomy" id="433720"/>
    <lineage>
        <taxon>Eukaryota</taxon>
        <taxon>Metazoa</taxon>
        <taxon>Spiralia</taxon>
        <taxon>Gnathifera</taxon>
        <taxon>Rotifera</taxon>
        <taxon>Eurotatoria</taxon>
        <taxon>Bdelloidea</taxon>
        <taxon>Adinetida</taxon>
        <taxon>Adinetidae</taxon>
        <taxon>Adineta</taxon>
    </lineage>
</organism>
<gene>
    <name evidence="2" type="ORF">IZO911_LOCUS35659</name>
    <name evidence="3" type="ORF">KXQ929_LOCUS14130</name>
</gene>
<protein>
    <recommendedName>
        <fullName evidence="1">TIR domain-containing protein</fullName>
    </recommendedName>
</protein>
<dbReference type="AlphaFoldDB" id="A0A815FT01"/>
<reference evidence="2" key="1">
    <citation type="submission" date="2021-02" db="EMBL/GenBank/DDBJ databases">
        <authorList>
            <person name="Nowell W R."/>
        </authorList>
    </citation>
    <scope>NUCLEOTIDE SEQUENCE</scope>
</reference>
<dbReference type="InterPro" id="IPR043472">
    <property type="entry name" value="Macro_dom-like"/>
</dbReference>
<sequence>MKSSLTDTSTIGYVVEDRIQKQFLKNSKCCLYLQEHLQNLLSVSIAIIPQQVLRSQQVNGKLQKGYMIYLLNEKENQAEAQQILSDCVKNFFEGIQFHTFADNQVEEWLQDSSSKIEFLLETCSRKLRAIEKKYKQFDIDIRLTSHEFSAPHHVKDEIEFCIKELLSYSLTTTFKSIELFQDIAEVAGKRLKSIAFRSQCHIMTELRHKRQHYIIPKASSSNIQVSKSVVKQSDQFMSSLDVFNRVVLANGSIEIRTGDIALQKVNTIVISITSNGLKEGVIERAGGFEYEQTYTDETNIKFTETNGGNLRCKRILFSNWIPLTLTNDHDGLRNSVKLFVSKSIEYATRDQNCKSIAFAVCDSCINETILAQEMIAVTKHVLESKNIQLKIIFVLLPEQQALHKQFFTLLGETQNFHAQFDWPTTGKVHIMKISLFSPFPSVTKITLKAAKAEDLTKCQEKINTYLKRCITSTKSIDSNGIFSNWDQHTINAFYNYCKDRCVLPRIDPTTTELELSGPVNNILEVKQKWQFLSQLVREKVSYISKIERPNSAALCSARVETGTSIGQTKVYNIMISYCQQNARKCQGMINRFIEEGFAIWAEPVIGEQQRNVFPQIDRSDCILLCISEDYYENQACEEEARYAFQTGKQVFLVKIQNNPLIGWQRRVFEGKVFFQLFGSKNHFDLEFEKLLLDILQYTKPGFVPLLQQISGRSILGESDARKLLTAEQRQSIYDEKIGKLEKIGYIEKEEMEELNKQLESVITSIVDNETSLDRQKLSKESNWIERWLRKPRNTTKQNLPPFSLSGDINDAIFPMPEYILEALNLHVPSFSTMPTSLIKFGNVFEYDIIKRPIELPFTRDLFKIAPADNECIYEKCTSKLEISRGISQVFFDQQFAADADSQKAMNLPVLSMEILSINENKTEKHPKTKGERRKVTKDAIKKYKRPTREELDVHLKRFGQQMSENAKKFEEFCSTVTATT</sequence>
<dbReference type="GO" id="GO:0007165">
    <property type="term" value="P:signal transduction"/>
    <property type="evidence" value="ECO:0007669"/>
    <property type="project" value="InterPro"/>
</dbReference>
<feature type="domain" description="TIR" evidence="1">
    <location>
        <begin position="573"/>
        <end position="691"/>
    </location>
</feature>
<evidence type="ECO:0000259" key="1">
    <source>
        <dbReference type="Pfam" id="PF13676"/>
    </source>
</evidence>